<dbReference type="Gene3D" id="3.40.50.720">
    <property type="entry name" value="NAD(P)-binding Rossmann-like Domain"/>
    <property type="match status" value="2"/>
</dbReference>
<evidence type="ECO:0000256" key="1">
    <source>
        <dbReference type="ARBA" id="ARBA00022450"/>
    </source>
</evidence>
<name>A0A9P8MQB0_9HYPO</name>
<dbReference type="InterPro" id="IPR050091">
    <property type="entry name" value="PKS_NRPS_Biosynth_Enz"/>
</dbReference>
<feature type="compositionally biased region" description="Low complexity" evidence="5">
    <location>
        <begin position="590"/>
        <end position="609"/>
    </location>
</feature>
<dbReference type="AlphaFoldDB" id="A0A9P8MQB0"/>
<keyword evidence="9" id="KW-1185">Reference proteome</keyword>
<evidence type="ECO:0000256" key="3">
    <source>
        <dbReference type="ARBA" id="ARBA00022679"/>
    </source>
</evidence>
<comment type="caution">
    <text evidence="8">The sequence shown here is derived from an EMBL/GenBank/DDBJ whole genome shotgun (WGS) entry which is preliminary data.</text>
</comment>
<dbReference type="GO" id="GO:0005737">
    <property type="term" value="C:cytoplasm"/>
    <property type="evidence" value="ECO:0007669"/>
    <property type="project" value="TreeGrafter"/>
</dbReference>
<dbReference type="OrthoDB" id="5334845at2759"/>
<dbReference type="SUPFAM" id="SSF53474">
    <property type="entry name" value="alpha/beta-Hydrolases"/>
    <property type="match status" value="1"/>
</dbReference>
<dbReference type="InterPro" id="IPR020802">
    <property type="entry name" value="TesA-like"/>
</dbReference>
<dbReference type="SUPFAM" id="SSF51735">
    <property type="entry name" value="NAD(P)-binding Rossmann-fold domains"/>
    <property type="match status" value="2"/>
</dbReference>
<sequence>MLILDEMVVVVPLALSLAEDEVEESEELQIRVLIGEPQLEDKGNWIRRHVEVYSRPGGVATEHEWRSHATGTLKFTSQPNAGGVSYGPSFQGVRAIWRISDSDLIAQIDPPQNQGEDCLSVTLTNKSTGVMVAKVSEVQLRAWQPPIAGGDLYHLEWTETRSKYAQATMSSSAVEIVRVEGSRNVDAAAVSKTVHEAVAEALRVVQEWKVEKAYAADGFRLVFVTERATSASDVADIDVVAAAVWGFMRSAQAELGGDRIMLVDLDGTTESEEALSSALATREEIVAIHETQRPTTLDVNGTVLITGGTGGLGAIFSRDVVYTYGAKSLLLVDAAWNLHELIPDTVRSFVLFSSYVGVLGNEGQAAYTAGNAFIDALARFRVAQGLPALSLAWGPWANDGGMAAKLAVPNLRVANAQPFTDQQGLQLFCRALQMQTKTPPEPVLIPLLLRGPFPLLQSTGTASKARKVSAKGGSRSGAIWRNKLAAVPCEGRHDTLLGMVRDEIAEVLGYRGQNMLPDKVLADLGFDSVTSVLLSNRLRVLTGFNNLPATLALDHDTPQALVQYLLPRLQAQPQPEVDLELDDFTTTEKASASGDNGNENNGSMSSNESTPAPTDQDDVDPQIFRGLATLHRRLSHLEQYTAAADLLALAALAMPTFPKIGSSVSGYAADPQRLATGPSGGGAEASLPLVFIAPFFPRINIGGVSLSVYSALASAMNGGRDVFELPHPEGQVVPEDLGALADLHAGTIQKHFSNKPGIILAGYSAGGTVAYAVASRLARAADQPRLAGFVLVDTYLSMTGRGDPDWLNALPAEALVSRLGGPNLGGRKGMGGESLVGDLDLELAKVGGYFRTLLDWDVELHPLPDALPTLFVRALDPSDKMPNDANVWRPKWPRANVTVDVPGSHMALLDKRYAPAIAVEIQRWASEHLSA</sequence>
<evidence type="ECO:0000256" key="5">
    <source>
        <dbReference type="SAM" id="MobiDB-lite"/>
    </source>
</evidence>
<keyword evidence="6" id="KW-0732">Signal</keyword>
<evidence type="ECO:0000256" key="4">
    <source>
        <dbReference type="ARBA" id="ARBA00023002"/>
    </source>
</evidence>
<dbReference type="PROSITE" id="PS00012">
    <property type="entry name" value="PHOSPHOPANTETHEINE"/>
    <property type="match status" value="1"/>
</dbReference>
<dbReference type="Gene3D" id="3.40.50.1820">
    <property type="entry name" value="alpha/beta hydrolase"/>
    <property type="match status" value="1"/>
</dbReference>
<keyword evidence="4" id="KW-0560">Oxidoreductase</keyword>
<dbReference type="InterPro" id="IPR057326">
    <property type="entry name" value="KR_dom"/>
</dbReference>
<dbReference type="SMART" id="SM00822">
    <property type="entry name" value="PKS_KR"/>
    <property type="match status" value="1"/>
</dbReference>
<evidence type="ECO:0000256" key="6">
    <source>
        <dbReference type="SAM" id="SignalP"/>
    </source>
</evidence>
<dbReference type="RefSeq" id="XP_044716793.1">
    <property type="nucleotide sequence ID" value="XM_044868212.1"/>
</dbReference>
<dbReference type="PROSITE" id="PS50075">
    <property type="entry name" value="CARRIER"/>
    <property type="match status" value="1"/>
</dbReference>
<proteinExistence type="predicted"/>
<reference evidence="8" key="1">
    <citation type="submission" date="2021-09" db="EMBL/GenBank/DDBJ databases">
        <title>A high-quality genome of the endoparasitic fungus Hirsutella rhossiliensis with a comparison of Hirsutella genomes reveals transposable elements contributing to genome size variation.</title>
        <authorList>
            <person name="Lin R."/>
            <person name="Jiao Y."/>
            <person name="Sun X."/>
            <person name="Ling J."/>
            <person name="Xie B."/>
            <person name="Cheng X."/>
        </authorList>
    </citation>
    <scope>NUCLEOTIDE SEQUENCE</scope>
    <source>
        <strain evidence="8">HR02</strain>
    </source>
</reference>
<evidence type="ECO:0000259" key="7">
    <source>
        <dbReference type="PROSITE" id="PS50075"/>
    </source>
</evidence>
<feature type="signal peptide" evidence="6">
    <location>
        <begin position="1"/>
        <end position="18"/>
    </location>
</feature>
<dbReference type="Pfam" id="PF22953">
    <property type="entry name" value="SpnB_Rossmann"/>
    <property type="match status" value="1"/>
</dbReference>
<gene>
    <name evidence="8" type="ORF">HRG_09741</name>
</gene>
<protein>
    <submittedName>
        <fullName evidence="8">KR domain-containing protein</fullName>
    </submittedName>
</protein>
<keyword evidence="3" id="KW-0808">Transferase</keyword>
<dbReference type="InterPro" id="IPR006162">
    <property type="entry name" value="Ppantetheine_attach_site"/>
</dbReference>
<keyword evidence="1" id="KW-0596">Phosphopantetheine</keyword>
<dbReference type="InterPro" id="IPR029058">
    <property type="entry name" value="AB_hydrolase_fold"/>
</dbReference>
<dbReference type="InterPro" id="IPR036291">
    <property type="entry name" value="NAD(P)-bd_dom_sf"/>
</dbReference>
<dbReference type="GO" id="GO:0004312">
    <property type="term" value="F:fatty acid synthase activity"/>
    <property type="evidence" value="ECO:0007669"/>
    <property type="project" value="TreeGrafter"/>
</dbReference>
<dbReference type="SMART" id="SM00824">
    <property type="entry name" value="PKS_TE"/>
    <property type="match status" value="1"/>
</dbReference>
<dbReference type="InterPro" id="IPR036736">
    <property type="entry name" value="ACP-like_sf"/>
</dbReference>
<evidence type="ECO:0000313" key="9">
    <source>
        <dbReference type="Proteomes" id="UP000824596"/>
    </source>
</evidence>
<feature type="domain" description="Carrier" evidence="7">
    <location>
        <begin position="494"/>
        <end position="569"/>
    </location>
</feature>
<feature type="chain" id="PRO_5040380333" evidence="6">
    <location>
        <begin position="19"/>
        <end position="931"/>
    </location>
</feature>
<dbReference type="InterPro" id="IPR001031">
    <property type="entry name" value="Thioesterase"/>
</dbReference>
<dbReference type="Pfam" id="PF08659">
    <property type="entry name" value="KR"/>
    <property type="match status" value="1"/>
</dbReference>
<dbReference type="InterPro" id="IPR013968">
    <property type="entry name" value="PKS_KR"/>
</dbReference>
<dbReference type="PANTHER" id="PTHR43775">
    <property type="entry name" value="FATTY ACID SYNTHASE"/>
    <property type="match status" value="1"/>
</dbReference>
<dbReference type="GO" id="GO:0016491">
    <property type="term" value="F:oxidoreductase activity"/>
    <property type="evidence" value="ECO:0007669"/>
    <property type="project" value="UniProtKB-KW"/>
</dbReference>
<dbReference type="Pfam" id="PF00550">
    <property type="entry name" value="PP-binding"/>
    <property type="match status" value="1"/>
</dbReference>
<dbReference type="Proteomes" id="UP000824596">
    <property type="component" value="Unassembled WGS sequence"/>
</dbReference>
<dbReference type="SMART" id="SM00823">
    <property type="entry name" value="PKS_PP"/>
    <property type="match status" value="1"/>
</dbReference>
<evidence type="ECO:0000313" key="8">
    <source>
        <dbReference type="EMBL" id="KAH0959280.1"/>
    </source>
</evidence>
<dbReference type="InterPro" id="IPR055123">
    <property type="entry name" value="SpnB-like_Rossmann"/>
</dbReference>
<dbReference type="Gene3D" id="1.10.1200.10">
    <property type="entry name" value="ACP-like"/>
    <property type="match status" value="1"/>
</dbReference>
<dbReference type="EMBL" id="JAIZPD010000013">
    <property type="protein sequence ID" value="KAH0959280.1"/>
    <property type="molecule type" value="Genomic_DNA"/>
</dbReference>
<feature type="region of interest" description="Disordered" evidence="5">
    <location>
        <begin position="586"/>
        <end position="620"/>
    </location>
</feature>
<keyword evidence="2" id="KW-0597">Phosphoprotein</keyword>
<evidence type="ECO:0000256" key="2">
    <source>
        <dbReference type="ARBA" id="ARBA00022553"/>
    </source>
</evidence>
<accession>A0A9P8MQB0</accession>
<dbReference type="InterPro" id="IPR009081">
    <property type="entry name" value="PP-bd_ACP"/>
</dbReference>
<dbReference type="GO" id="GO:0005886">
    <property type="term" value="C:plasma membrane"/>
    <property type="evidence" value="ECO:0007669"/>
    <property type="project" value="TreeGrafter"/>
</dbReference>
<dbReference type="InterPro" id="IPR020806">
    <property type="entry name" value="PKS_PP-bd"/>
</dbReference>
<dbReference type="GO" id="GO:0006633">
    <property type="term" value="P:fatty acid biosynthetic process"/>
    <property type="evidence" value="ECO:0007669"/>
    <property type="project" value="TreeGrafter"/>
</dbReference>
<dbReference type="GeneID" id="68358870"/>
<organism evidence="8 9">
    <name type="scientific">Hirsutella rhossiliensis</name>
    <dbReference type="NCBI Taxonomy" id="111463"/>
    <lineage>
        <taxon>Eukaryota</taxon>
        <taxon>Fungi</taxon>
        <taxon>Dikarya</taxon>
        <taxon>Ascomycota</taxon>
        <taxon>Pezizomycotina</taxon>
        <taxon>Sordariomycetes</taxon>
        <taxon>Hypocreomycetidae</taxon>
        <taxon>Hypocreales</taxon>
        <taxon>Ophiocordycipitaceae</taxon>
        <taxon>Hirsutella</taxon>
    </lineage>
</organism>
<dbReference type="PANTHER" id="PTHR43775:SF51">
    <property type="entry name" value="INACTIVE PHENOLPHTHIOCEROL SYNTHESIS POLYKETIDE SYNTHASE TYPE I PKS1-RELATED"/>
    <property type="match status" value="1"/>
</dbReference>
<dbReference type="GO" id="GO:0031177">
    <property type="term" value="F:phosphopantetheine binding"/>
    <property type="evidence" value="ECO:0007669"/>
    <property type="project" value="InterPro"/>
</dbReference>
<dbReference type="Pfam" id="PF00975">
    <property type="entry name" value="Thioesterase"/>
    <property type="match status" value="1"/>
</dbReference>